<dbReference type="Pfam" id="PF13432">
    <property type="entry name" value="TPR_16"/>
    <property type="match status" value="1"/>
</dbReference>
<accession>A0A226WJS5</accession>
<dbReference type="SMART" id="SM00028">
    <property type="entry name" value="TPR"/>
    <property type="match status" value="4"/>
</dbReference>
<dbReference type="SUPFAM" id="SSF53756">
    <property type="entry name" value="UDP-Glycosyltransferase/glycogen phosphorylase"/>
    <property type="match status" value="1"/>
</dbReference>
<evidence type="ECO:0000313" key="4">
    <source>
        <dbReference type="EMBL" id="OXC71456.1"/>
    </source>
</evidence>
<dbReference type="Proteomes" id="UP000214720">
    <property type="component" value="Unassembled WGS sequence"/>
</dbReference>
<dbReference type="eggNOG" id="COG0859">
    <property type="taxonomic scope" value="Bacteria"/>
</dbReference>
<dbReference type="AlphaFoldDB" id="A0A226WJS5"/>
<name>A0A226WJS5_CABSO</name>
<dbReference type="RefSeq" id="WP_144021553.1">
    <property type="nucleotide sequence ID" value="NZ_MTHB01000305.1"/>
</dbReference>
<proteinExistence type="predicted"/>
<comment type="caution">
    <text evidence="4">The sequence shown here is derived from an EMBL/GenBank/DDBJ whole genome shotgun (WGS) entry which is preliminary data.</text>
</comment>
<dbReference type="OrthoDB" id="9814129at2"/>
<keyword evidence="1" id="KW-0677">Repeat</keyword>
<dbReference type="PANTHER" id="PTHR45586">
    <property type="entry name" value="TPR REPEAT-CONTAINING PROTEIN PA4667"/>
    <property type="match status" value="1"/>
</dbReference>
<reference evidence="5" key="1">
    <citation type="submission" date="2017-01" db="EMBL/GenBank/DDBJ databases">
        <title>Genome Analysis of Deinococcus marmoris KOPRI26562.</title>
        <authorList>
            <person name="Kim J.H."/>
            <person name="Oh H.-M."/>
        </authorList>
    </citation>
    <scope>NUCLEOTIDE SEQUENCE [LARGE SCALE GENOMIC DNA]</scope>
    <source>
        <strain evidence="5">PAMC 26633</strain>
    </source>
</reference>
<organism evidence="4 5">
    <name type="scientific">Caballeronia sordidicola</name>
    <name type="common">Burkholderia sordidicola</name>
    <dbReference type="NCBI Taxonomy" id="196367"/>
    <lineage>
        <taxon>Bacteria</taxon>
        <taxon>Pseudomonadati</taxon>
        <taxon>Pseudomonadota</taxon>
        <taxon>Betaproteobacteria</taxon>
        <taxon>Burkholderiales</taxon>
        <taxon>Burkholderiaceae</taxon>
        <taxon>Caballeronia</taxon>
    </lineage>
</organism>
<dbReference type="PROSITE" id="PS50005">
    <property type="entry name" value="TPR"/>
    <property type="match status" value="1"/>
</dbReference>
<dbReference type="Gene3D" id="3.40.50.2000">
    <property type="entry name" value="Glycogen Phosphorylase B"/>
    <property type="match status" value="1"/>
</dbReference>
<protein>
    <submittedName>
        <fullName evidence="4">TPR protein</fullName>
    </submittedName>
</protein>
<dbReference type="EMBL" id="MTHB01000305">
    <property type="protein sequence ID" value="OXC71456.1"/>
    <property type="molecule type" value="Genomic_DNA"/>
</dbReference>
<feature type="repeat" description="TPR" evidence="3">
    <location>
        <begin position="167"/>
        <end position="200"/>
    </location>
</feature>
<keyword evidence="2 3" id="KW-0802">TPR repeat</keyword>
<dbReference type="Gene3D" id="1.25.40.10">
    <property type="entry name" value="Tetratricopeptide repeat domain"/>
    <property type="match status" value="1"/>
</dbReference>
<dbReference type="InterPro" id="IPR019734">
    <property type="entry name" value="TPR_rpt"/>
</dbReference>
<dbReference type="InterPro" id="IPR011990">
    <property type="entry name" value="TPR-like_helical_dom_sf"/>
</dbReference>
<dbReference type="InterPro" id="IPR051012">
    <property type="entry name" value="CellSynth/LPSAsmb/PSIAsmb"/>
</dbReference>
<dbReference type="SUPFAM" id="SSF48452">
    <property type="entry name" value="TPR-like"/>
    <property type="match status" value="1"/>
</dbReference>
<gene>
    <name evidence="4" type="ORF">BSU04_46540</name>
</gene>
<dbReference type="eggNOG" id="COG0457">
    <property type="taxonomic scope" value="Bacteria"/>
</dbReference>
<evidence type="ECO:0000256" key="3">
    <source>
        <dbReference type="PROSITE-ProRule" id="PRU00339"/>
    </source>
</evidence>
<evidence type="ECO:0000256" key="2">
    <source>
        <dbReference type="ARBA" id="ARBA00022803"/>
    </source>
</evidence>
<evidence type="ECO:0000256" key="1">
    <source>
        <dbReference type="ARBA" id="ARBA00022737"/>
    </source>
</evidence>
<evidence type="ECO:0000313" key="5">
    <source>
        <dbReference type="Proteomes" id="UP000214720"/>
    </source>
</evidence>
<sequence length="569" mass="62411">MTNSPSSRPDQLLSESPQAGAVQDTIIPRALDAFIDNARGANAKGNQVERAVWLQAAMMLEADRPETGLDLIDSMLKQNRIGDAIQLAAQLVDRHPHHALALWHLGYALQLANRHADAIPFYERAHAINPAVPTLRNNLAVAYEVTGGEGKALSMLEEAVAANDQDIEALTNLSRIYPRRRELEHALAAGKRAVGINPSNALALSNYSLALKEAQRWPEATEAAEAAVNFAPGMQRLPFNLSILDLVQGNYARGWANFESRWDGSSELRNSHPNFAAPRWNGEALRGKTLLLWGEQGFGDALQFSRFVPMLAKKVHAQGGTLVWAAFKAVHPLMARMAPKGVECLPHDGPLPAFDFHFPLLSLPLHFGIDADTIPAKRAYLSANADLAADWRAEFSADKRLRVGLVWSGSEGHQRNMFRSVGIERYAKAFSGIENVAFFSLQKDASGAVATARESGFEIADRTGKFETFDDTAAFIDSLDLVITVCTSVAHLAAALGKPTWILLDTNPHWVWQLERTDSPWYPTATLYRQKEFSKWEPVMDDVARDLAALAATHTGAAPRKRAAKKVAV</sequence>
<dbReference type="PANTHER" id="PTHR45586:SF1">
    <property type="entry name" value="LIPOPOLYSACCHARIDE ASSEMBLY PROTEIN B"/>
    <property type="match status" value="1"/>
</dbReference>